<name>A0ABW1M2C1_9ACTN</name>
<reference evidence="2" key="1">
    <citation type="journal article" date="2019" name="Int. J. Syst. Evol. Microbiol.">
        <title>The Global Catalogue of Microorganisms (GCM) 10K type strain sequencing project: providing services to taxonomists for standard genome sequencing and annotation.</title>
        <authorList>
            <consortium name="The Broad Institute Genomics Platform"/>
            <consortium name="The Broad Institute Genome Sequencing Center for Infectious Disease"/>
            <person name="Wu L."/>
            <person name="Ma J."/>
        </authorList>
    </citation>
    <scope>NUCLEOTIDE SEQUENCE [LARGE SCALE GENOMIC DNA]</scope>
    <source>
        <strain evidence="2">JCM 12763</strain>
    </source>
</reference>
<comment type="caution">
    <text evidence="1">The sequence shown here is derived from an EMBL/GenBank/DDBJ whole genome shotgun (WGS) entry which is preliminary data.</text>
</comment>
<organism evidence="1 2">
    <name type="scientific">Streptomyces pratens</name>
    <dbReference type="NCBI Taxonomy" id="887456"/>
    <lineage>
        <taxon>Bacteria</taxon>
        <taxon>Bacillati</taxon>
        <taxon>Actinomycetota</taxon>
        <taxon>Actinomycetes</taxon>
        <taxon>Kitasatosporales</taxon>
        <taxon>Streptomycetaceae</taxon>
        <taxon>Streptomyces</taxon>
    </lineage>
</organism>
<evidence type="ECO:0000313" key="2">
    <source>
        <dbReference type="Proteomes" id="UP001596242"/>
    </source>
</evidence>
<dbReference type="GO" id="GO:0003677">
    <property type="term" value="F:DNA binding"/>
    <property type="evidence" value="ECO:0007669"/>
    <property type="project" value="UniProtKB-KW"/>
</dbReference>
<dbReference type="InterPro" id="IPR000119">
    <property type="entry name" value="Hist_DNA-bd"/>
</dbReference>
<dbReference type="Gene3D" id="4.10.520.10">
    <property type="entry name" value="IHF-like DNA-binding proteins"/>
    <property type="match status" value="1"/>
</dbReference>
<gene>
    <name evidence="1" type="ORF">ACFP50_19355</name>
</gene>
<protein>
    <submittedName>
        <fullName evidence="1">HU family DNA-binding protein</fullName>
    </submittedName>
</protein>
<proteinExistence type="predicted"/>
<dbReference type="EMBL" id="JBHSPT010000042">
    <property type="protein sequence ID" value="MFC6057536.1"/>
    <property type="molecule type" value="Genomic_DNA"/>
</dbReference>
<dbReference type="RefSeq" id="WP_386399320.1">
    <property type="nucleotide sequence ID" value="NZ_JBHSPT010000042.1"/>
</dbReference>
<dbReference type="SUPFAM" id="SSF47729">
    <property type="entry name" value="IHF-like DNA-binding proteins"/>
    <property type="match status" value="1"/>
</dbReference>
<dbReference type="InterPro" id="IPR010992">
    <property type="entry name" value="IHF-like_DNA-bd_dom_sf"/>
</dbReference>
<evidence type="ECO:0000313" key="1">
    <source>
        <dbReference type="EMBL" id="MFC6057536.1"/>
    </source>
</evidence>
<sequence>MVVSDSGGLPVGRVAASRDFIVEERVRRMDRSGLVEAVTHKATDGGDLSLEQVGRVVDALFGTIDRAGAIAEALRAGKTVTLTGFGSFHQENGGAGLRPGKALNEFVHGQVG</sequence>
<keyword evidence="1" id="KW-0238">DNA-binding</keyword>
<dbReference type="Pfam" id="PF00216">
    <property type="entry name" value="Bac_DNA_binding"/>
    <property type="match status" value="1"/>
</dbReference>
<dbReference type="Proteomes" id="UP001596242">
    <property type="component" value="Unassembled WGS sequence"/>
</dbReference>
<keyword evidence="2" id="KW-1185">Reference proteome</keyword>
<accession>A0ABW1M2C1</accession>